<evidence type="ECO:0000313" key="3">
    <source>
        <dbReference type="RefSeq" id="XP_070141613.1"/>
    </source>
</evidence>
<sequence>MAPRPRTAQALESRRSRGTQSYRCRVCRGIHPLRKCKRFQKLSAEKRLRAVLINKYCSNCLAHQHSEGTCRSQDGCKKCGGSHHTLLHMHEERAPERTPQPTASSSRPSRKPVQPTRSHPRHSARSASSSSSPIRVAIERPHPEVSAPSTSVATLVRQKTVHILPTAIVVVDTGSCTFETAAMIDPCMAVSSIDRSLAAAFRLPFTRLGDDEVCSATLRSRTGNFKLEVVLKLDPSLKIRTPIRALSDSTRAKFGDIRLADEQFHRPATISLVLGADVFAKLIQPGFLKLEDGLPVAQSTVFGWTVSGAVLES</sequence>
<dbReference type="Proteomes" id="UP001652661">
    <property type="component" value="Chromosome 3L"/>
</dbReference>
<feature type="region of interest" description="Disordered" evidence="1">
    <location>
        <begin position="90"/>
        <end position="134"/>
    </location>
</feature>
<proteinExistence type="predicted"/>
<dbReference type="RefSeq" id="XP_070141613.1">
    <property type="nucleotide sequence ID" value="XM_070285512.1"/>
</dbReference>
<dbReference type="GeneID" id="138928438"/>
<dbReference type="PANTHER" id="PTHR47331:SF1">
    <property type="entry name" value="GAG-LIKE PROTEIN"/>
    <property type="match status" value="1"/>
</dbReference>
<evidence type="ECO:0008006" key="4">
    <source>
        <dbReference type="Google" id="ProtNLM"/>
    </source>
</evidence>
<organism evidence="2 3">
    <name type="scientific">Drosophila kikkawai</name>
    <name type="common">Fruit fly</name>
    <dbReference type="NCBI Taxonomy" id="30033"/>
    <lineage>
        <taxon>Eukaryota</taxon>
        <taxon>Metazoa</taxon>
        <taxon>Ecdysozoa</taxon>
        <taxon>Arthropoda</taxon>
        <taxon>Hexapoda</taxon>
        <taxon>Insecta</taxon>
        <taxon>Pterygota</taxon>
        <taxon>Neoptera</taxon>
        <taxon>Endopterygota</taxon>
        <taxon>Diptera</taxon>
        <taxon>Brachycera</taxon>
        <taxon>Muscomorpha</taxon>
        <taxon>Ephydroidea</taxon>
        <taxon>Drosophilidae</taxon>
        <taxon>Drosophila</taxon>
        <taxon>Sophophora</taxon>
    </lineage>
</organism>
<reference evidence="3" key="1">
    <citation type="submission" date="2025-08" db="UniProtKB">
        <authorList>
            <consortium name="RefSeq"/>
        </authorList>
    </citation>
    <scope>IDENTIFICATION</scope>
    <source>
        <strain evidence="3">14028-0561.14</strain>
        <tissue evidence="3">Whole fly</tissue>
    </source>
</reference>
<gene>
    <name evidence="3" type="primary">LOC138928438</name>
</gene>
<evidence type="ECO:0000256" key="1">
    <source>
        <dbReference type="SAM" id="MobiDB-lite"/>
    </source>
</evidence>
<protein>
    <recommendedName>
        <fullName evidence="4">Peptidase aspartic putative domain-containing protein</fullName>
    </recommendedName>
</protein>
<evidence type="ECO:0000313" key="2">
    <source>
        <dbReference type="Proteomes" id="UP001652661"/>
    </source>
</evidence>
<keyword evidence="2" id="KW-1185">Reference proteome</keyword>
<name>A0ABM4GFX1_DROKI</name>
<dbReference type="PANTHER" id="PTHR47331">
    <property type="entry name" value="PHD-TYPE DOMAIN-CONTAINING PROTEIN"/>
    <property type="match status" value="1"/>
</dbReference>
<accession>A0ABM4GFX1</accession>